<evidence type="ECO:0000313" key="3">
    <source>
        <dbReference type="Proteomes" id="UP000019678"/>
    </source>
</evidence>
<sequence>MKQSATSGPTGMRSQEIWWAFEGRRPVIRPPISPPRPCRTMHRDSRIMPSHGRCGRSWGRRRCD</sequence>
<comment type="caution">
    <text evidence="2">The sequence shown here is derived from an EMBL/GenBank/DDBJ whole genome shotgun (WGS) entry which is preliminary data.</text>
</comment>
<proteinExistence type="predicted"/>
<organism evidence="2 3">
    <name type="scientific">Chondromyces apiculatus DSM 436</name>
    <dbReference type="NCBI Taxonomy" id="1192034"/>
    <lineage>
        <taxon>Bacteria</taxon>
        <taxon>Pseudomonadati</taxon>
        <taxon>Myxococcota</taxon>
        <taxon>Polyangia</taxon>
        <taxon>Polyangiales</taxon>
        <taxon>Polyangiaceae</taxon>
        <taxon>Chondromyces</taxon>
    </lineage>
</organism>
<evidence type="ECO:0000256" key="1">
    <source>
        <dbReference type="SAM" id="MobiDB-lite"/>
    </source>
</evidence>
<dbReference type="STRING" id="1192034.CAP_5179"/>
<protein>
    <submittedName>
        <fullName evidence="2">Uncharacterized protein</fullName>
    </submittedName>
</protein>
<dbReference type="Proteomes" id="UP000019678">
    <property type="component" value="Unassembled WGS sequence"/>
</dbReference>
<gene>
    <name evidence="2" type="ORF">CAP_5179</name>
</gene>
<dbReference type="EMBL" id="ASRX01000042">
    <property type="protein sequence ID" value="EYF03749.1"/>
    <property type="molecule type" value="Genomic_DNA"/>
</dbReference>
<feature type="region of interest" description="Disordered" evidence="1">
    <location>
        <begin position="29"/>
        <end position="64"/>
    </location>
</feature>
<accession>A0A017T3C1</accession>
<evidence type="ECO:0000313" key="2">
    <source>
        <dbReference type="EMBL" id="EYF03749.1"/>
    </source>
</evidence>
<name>A0A017T3C1_9BACT</name>
<keyword evidence="3" id="KW-1185">Reference proteome</keyword>
<dbReference type="AlphaFoldDB" id="A0A017T3C1"/>
<reference evidence="2 3" key="1">
    <citation type="submission" date="2013-05" db="EMBL/GenBank/DDBJ databases">
        <title>Genome assembly of Chondromyces apiculatus DSM 436.</title>
        <authorList>
            <person name="Sharma G."/>
            <person name="Khatri I."/>
            <person name="Kaur C."/>
            <person name="Mayilraj S."/>
            <person name="Subramanian S."/>
        </authorList>
    </citation>
    <scope>NUCLEOTIDE SEQUENCE [LARGE SCALE GENOMIC DNA]</scope>
    <source>
        <strain evidence="2 3">DSM 436</strain>
    </source>
</reference>